<dbReference type="SUPFAM" id="SSF48371">
    <property type="entry name" value="ARM repeat"/>
    <property type="match status" value="1"/>
</dbReference>
<dbReference type="GO" id="GO:0005852">
    <property type="term" value="C:eukaryotic translation initiation factor 3 complex"/>
    <property type="evidence" value="ECO:0007669"/>
    <property type="project" value="TreeGrafter"/>
</dbReference>
<keyword evidence="2" id="KW-1185">Reference proteome</keyword>
<dbReference type="AlphaFoldDB" id="A0A392P085"/>
<comment type="caution">
    <text evidence="1">The sequence shown here is derived from an EMBL/GenBank/DDBJ whole genome shotgun (WGS) entry which is preliminary data.</text>
</comment>
<keyword evidence="1" id="KW-0396">Initiation factor</keyword>
<proteinExistence type="predicted"/>
<dbReference type="PANTHER" id="PTHR15350">
    <property type="entry name" value="COP9 SIGNALOSOME COMPLEX SUBUNIT 7/DENDRITIC CELL PROTEIN GA17"/>
    <property type="match status" value="1"/>
</dbReference>
<dbReference type="InterPro" id="IPR016024">
    <property type="entry name" value="ARM-type_fold"/>
</dbReference>
<evidence type="ECO:0000313" key="2">
    <source>
        <dbReference type="Proteomes" id="UP000265520"/>
    </source>
</evidence>
<dbReference type="GO" id="GO:0002183">
    <property type="term" value="P:cytoplasmic translational initiation"/>
    <property type="evidence" value="ECO:0007669"/>
    <property type="project" value="TreeGrafter"/>
</dbReference>
<sequence length="194" mass="22076">MPDVESIFTIICNLVTKTENTDEVMEIVNVITAKLVQQPNEKPAVRLKILINLYNLLETPYCQFYVYLKALNLAVDGKVTEYIIPSFKKIDSFLKEWKIGVPEQRELFLAISNVLKENKSLSKDSFKFLTNYLATFSGEDALVLSEAKEEAVRAIVDFVKAPDVFQVICVIMMFKLLHGIIVSVSQTPTFNHSY</sequence>
<dbReference type="EMBL" id="LXQA010054603">
    <property type="protein sequence ID" value="MCI04195.1"/>
    <property type="molecule type" value="Genomic_DNA"/>
</dbReference>
<reference evidence="1 2" key="1">
    <citation type="journal article" date="2018" name="Front. Plant Sci.">
        <title>Red Clover (Trifolium pratense) and Zigzag Clover (T. medium) - A Picture of Genomic Similarities and Differences.</title>
        <authorList>
            <person name="Dluhosova J."/>
            <person name="Istvanek J."/>
            <person name="Nedelnik J."/>
            <person name="Repkova J."/>
        </authorList>
    </citation>
    <scope>NUCLEOTIDE SEQUENCE [LARGE SCALE GENOMIC DNA]</scope>
    <source>
        <strain evidence="2">cv. 10/8</strain>
        <tissue evidence="1">Leaf</tissue>
    </source>
</reference>
<protein>
    <submittedName>
        <fullName evidence="1">Eukaryotic translation initiation factor 3 subunit M-like</fullName>
    </submittedName>
</protein>
<evidence type="ECO:0000313" key="1">
    <source>
        <dbReference type="EMBL" id="MCI04195.1"/>
    </source>
</evidence>
<dbReference type="InterPro" id="IPR045237">
    <property type="entry name" value="COPS7/eIF3m"/>
</dbReference>
<accession>A0A392P085</accession>
<name>A0A392P085_9FABA</name>
<keyword evidence="1" id="KW-0648">Protein biosynthesis</keyword>
<dbReference type="Proteomes" id="UP000265520">
    <property type="component" value="Unassembled WGS sequence"/>
</dbReference>
<organism evidence="1 2">
    <name type="scientific">Trifolium medium</name>
    <dbReference type="NCBI Taxonomy" id="97028"/>
    <lineage>
        <taxon>Eukaryota</taxon>
        <taxon>Viridiplantae</taxon>
        <taxon>Streptophyta</taxon>
        <taxon>Embryophyta</taxon>
        <taxon>Tracheophyta</taxon>
        <taxon>Spermatophyta</taxon>
        <taxon>Magnoliopsida</taxon>
        <taxon>eudicotyledons</taxon>
        <taxon>Gunneridae</taxon>
        <taxon>Pentapetalae</taxon>
        <taxon>rosids</taxon>
        <taxon>fabids</taxon>
        <taxon>Fabales</taxon>
        <taxon>Fabaceae</taxon>
        <taxon>Papilionoideae</taxon>
        <taxon>50 kb inversion clade</taxon>
        <taxon>NPAAA clade</taxon>
        <taxon>Hologalegina</taxon>
        <taxon>IRL clade</taxon>
        <taxon>Trifolieae</taxon>
        <taxon>Trifolium</taxon>
    </lineage>
</organism>
<dbReference type="PANTHER" id="PTHR15350:SF2">
    <property type="entry name" value="EUKARYOTIC TRANSLATION INITIATION FACTOR 3 SUBUNIT M"/>
    <property type="match status" value="1"/>
</dbReference>
<dbReference type="GO" id="GO:0003743">
    <property type="term" value="F:translation initiation factor activity"/>
    <property type="evidence" value="ECO:0007669"/>
    <property type="project" value="UniProtKB-KW"/>
</dbReference>